<dbReference type="InterPro" id="IPR002036">
    <property type="entry name" value="YbeY"/>
</dbReference>
<dbReference type="Gene3D" id="3.40.390.30">
    <property type="entry name" value="Metalloproteases ('zincins'), catalytic domain"/>
    <property type="match status" value="1"/>
</dbReference>
<comment type="similarity">
    <text evidence="1 8">Belongs to the endoribonuclease YbeY family.</text>
</comment>
<dbReference type="EC" id="3.1.-.-" evidence="8"/>
<feature type="binding site" evidence="8">
    <location>
        <position position="114"/>
    </location>
    <ligand>
        <name>Zn(2+)</name>
        <dbReference type="ChEBI" id="CHEBI:29105"/>
        <note>catalytic</note>
    </ligand>
</feature>
<gene>
    <name evidence="8" type="primary">ybeY</name>
    <name evidence="9" type="ORF">SAMN05216262_101176</name>
</gene>
<accession>A0A1H7GGH1</accession>
<keyword evidence="6 8" id="KW-0378">Hydrolase</keyword>
<dbReference type="GO" id="GO:0008270">
    <property type="term" value="F:zinc ion binding"/>
    <property type="evidence" value="ECO:0007669"/>
    <property type="project" value="UniProtKB-UniRule"/>
</dbReference>
<evidence type="ECO:0000256" key="6">
    <source>
        <dbReference type="ARBA" id="ARBA00022801"/>
    </source>
</evidence>
<evidence type="ECO:0000256" key="8">
    <source>
        <dbReference type="HAMAP-Rule" id="MF_00009"/>
    </source>
</evidence>
<dbReference type="GO" id="GO:0005737">
    <property type="term" value="C:cytoplasm"/>
    <property type="evidence" value="ECO:0007669"/>
    <property type="project" value="UniProtKB-SubCell"/>
</dbReference>
<dbReference type="PROSITE" id="PS01306">
    <property type="entry name" value="UPF0054"/>
    <property type="match status" value="1"/>
</dbReference>
<proteinExistence type="inferred from homology"/>
<dbReference type="SUPFAM" id="SSF55486">
    <property type="entry name" value="Metalloproteases ('zincins'), catalytic domain"/>
    <property type="match status" value="1"/>
</dbReference>
<evidence type="ECO:0000313" key="9">
    <source>
        <dbReference type="EMBL" id="SEK36627.1"/>
    </source>
</evidence>
<evidence type="ECO:0000256" key="4">
    <source>
        <dbReference type="ARBA" id="ARBA00022723"/>
    </source>
</evidence>
<dbReference type="OrthoDB" id="9807740at2"/>
<dbReference type="RefSeq" id="WP_085282939.1">
    <property type="nucleotide sequence ID" value="NZ_FOBI01000001.1"/>
</dbReference>
<comment type="cofactor">
    <cofactor evidence="8">
        <name>Zn(2+)</name>
        <dbReference type="ChEBI" id="CHEBI:29105"/>
    </cofactor>
    <text evidence="8">Binds 1 zinc ion.</text>
</comment>
<feature type="binding site" evidence="8">
    <location>
        <position position="124"/>
    </location>
    <ligand>
        <name>Zn(2+)</name>
        <dbReference type="ChEBI" id="CHEBI:29105"/>
        <note>catalytic</note>
    </ligand>
</feature>
<evidence type="ECO:0000256" key="3">
    <source>
        <dbReference type="ARBA" id="ARBA00022722"/>
    </source>
</evidence>
<dbReference type="Proteomes" id="UP000199297">
    <property type="component" value="Unassembled WGS sequence"/>
</dbReference>
<organism evidence="9 10">
    <name type="scientific">Colwellia chukchiensis</name>
    <dbReference type="NCBI Taxonomy" id="641665"/>
    <lineage>
        <taxon>Bacteria</taxon>
        <taxon>Pseudomonadati</taxon>
        <taxon>Pseudomonadota</taxon>
        <taxon>Gammaproteobacteria</taxon>
        <taxon>Alteromonadales</taxon>
        <taxon>Colwelliaceae</taxon>
        <taxon>Colwellia</taxon>
    </lineage>
</organism>
<dbReference type="InterPro" id="IPR023091">
    <property type="entry name" value="MetalPrtase_cat_dom_sf_prd"/>
</dbReference>
<keyword evidence="5 8" id="KW-0255">Endonuclease</keyword>
<evidence type="ECO:0000256" key="1">
    <source>
        <dbReference type="ARBA" id="ARBA00010875"/>
    </source>
</evidence>
<reference evidence="10" key="1">
    <citation type="submission" date="2016-10" db="EMBL/GenBank/DDBJ databases">
        <authorList>
            <person name="Varghese N."/>
            <person name="Submissions S."/>
        </authorList>
    </citation>
    <scope>NUCLEOTIDE SEQUENCE [LARGE SCALE GENOMIC DNA]</scope>
    <source>
        <strain evidence="10">CGMCC 1.9127</strain>
    </source>
</reference>
<dbReference type="GO" id="GO:0004222">
    <property type="term" value="F:metalloendopeptidase activity"/>
    <property type="evidence" value="ECO:0007669"/>
    <property type="project" value="InterPro"/>
</dbReference>
<dbReference type="GO" id="GO:0004521">
    <property type="term" value="F:RNA endonuclease activity"/>
    <property type="evidence" value="ECO:0007669"/>
    <property type="project" value="UniProtKB-UniRule"/>
</dbReference>
<dbReference type="HAMAP" id="MF_00009">
    <property type="entry name" value="Endoribonucl_YbeY"/>
    <property type="match status" value="1"/>
</dbReference>
<evidence type="ECO:0000256" key="2">
    <source>
        <dbReference type="ARBA" id="ARBA00022517"/>
    </source>
</evidence>
<sequence>MTSNIILDLQQASDDSAVPSKALFQTWAEAALTAFNKPYELTIRLVNIDESQQLNYQYRGKDNATNVLSFPFELPDGIELDLLGDLVICTAIVKQEAKAQNKPLNAHWAHMVIHGCLHLLGYDHIQDDEAEQMEALERKIMATLGFADPYSESETM</sequence>
<keyword evidence="4 8" id="KW-0479">Metal-binding</keyword>
<keyword evidence="8" id="KW-0698">rRNA processing</keyword>
<dbReference type="PANTHER" id="PTHR46986:SF1">
    <property type="entry name" value="ENDORIBONUCLEASE YBEY, CHLOROPLASTIC"/>
    <property type="match status" value="1"/>
</dbReference>
<dbReference type="PANTHER" id="PTHR46986">
    <property type="entry name" value="ENDORIBONUCLEASE YBEY, CHLOROPLASTIC"/>
    <property type="match status" value="1"/>
</dbReference>
<protein>
    <recommendedName>
        <fullName evidence="8">Endoribonuclease YbeY</fullName>
        <ecNumber evidence="8">3.1.-.-</ecNumber>
    </recommendedName>
</protein>
<comment type="subcellular location">
    <subcellularLocation>
        <location evidence="8">Cytoplasm</location>
    </subcellularLocation>
</comment>
<evidence type="ECO:0000256" key="5">
    <source>
        <dbReference type="ARBA" id="ARBA00022759"/>
    </source>
</evidence>
<keyword evidence="8" id="KW-0963">Cytoplasm</keyword>
<keyword evidence="3 8" id="KW-0540">Nuclease</keyword>
<name>A0A1H7GGH1_9GAMM</name>
<dbReference type="Pfam" id="PF02130">
    <property type="entry name" value="YbeY"/>
    <property type="match status" value="1"/>
</dbReference>
<comment type="function">
    <text evidence="8">Single strand-specific metallo-endoribonuclease involved in late-stage 70S ribosome quality control and in maturation of the 3' terminus of the 16S rRNA.</text>
</comment>
<keyword evidence="7 8" id="KW-0862">Zinc</keyword>
<dbReference type="InterPro" id="IPR020549">
    <property type="entry name" value="YbeY_CS"/>
</dbReference>
<dbReference type="NCBIfam" id="TIGR00043">
    <property type="entry name" value="rRNA maturation RNase YbeY"/>
    <property type="match status" value="1"/>
</dbReference>
<evidence type="ECO:0000256" key="7">
    <source>
        <dbReference type="ARBA" id="ARBA00022833"/>
    </source>
</evidence>
<keyword evidence="2 8" id="KW-0690">Ribosome biogenesis</keyword>
<dbReference type="STRING" id="641665.GCA_002104455_00527"/>
<dbReference type="AlphaFoldDB" id="A0A1H7GGH1"/>
<evidence type="ECO:0000313" key="10">
    <source>
        <dbReference type="Proteomes" id="UP000199297"/>
    </source>
</evidence>
<feature type="binding site" evidence="8">
    <location>
        <position position="118"/>
    </location>
    <ligand>
        <name>Zn(2+)</name>
        <dbReference type="ChEBI" id="CHEBI:29105"/>
        <note>catalytic</note>
    </ligand>
</feature>
<dbReference type="GO" id="GO:0006364">
    <property type="term" value="P:rRNA processing"/>
    <property type="evidence" value="ECO:0007669"/>
    <property type="project" value="UniProtKB-UniRule"/>
</dbReference>
<dbReference type="EMBL" id="FOBI01000001">
    <property type="protein sequence ID" value="SEK36627.1"/>
    <property type="molecule type" value="Genomic_DNA"/>
</dbReference>
<keyword evidence="10" id="KW-1185">Reference proteome</keyword>